<protein>
    <recommendedName>
        <fullName evidence="3">Protoheme IX farnesyltransferase</fullName>
    </recommendedName>
</protein>
<dbReference type="AlphaFoldDB" id="A0AAT9FSU3"/>
<dbReference type="KEGG" id="osu:NT6N_40550"/>
<feature type="transmembrane region" description="Helical" evidence="1">
    <location>
        <begin position="85"/>
        <end position="105"/>
    </location>
</feature>
<name>A0AAT9FSU3_9BACT</name>
<evidence type="ECO:0000256" key="1">
    <source>
        <dbReference type="SAM" id="Phobius"/>
    </source>
</evidence>
<proteinExistence type="predicted"/>
<accession>A0AAT9FSU3</accession>
<sequence length="106" mass="12305">MQNMMKKRRPSLGVCGVKPLSREIHQHLIASYIMWPVLIVMGGFSTHISFYVAVCASFLVLGFLFYNLLVAMVQMAHDEKKRLRISQWIFYITLGLLTLRLMWIVS</sequence>
<evidence type="ECO:0008006" key="3">
    <source>
        <dbReference type="Google" id="ProtNLM"/>
    </source>
</evidence>
<feature type="transmembrane region" description="Helical" evidence="1">
    <location>
        <begin position="50"/>
        <end position="73"/>
    </location>
</feature>
<reference evidence="2" key="1">
    <citation type="submission" date="2024-07" db="EMBL/GenBank/DDBJ databases">
        <title>Complete genome sequence of Verrucomicrobiaceae bacterium NT6N.</title>
        <authorList>
            <person name="Huang C."/>
            <person name="Takami H."/>
            <person name="Hamasaki K."/>
        </authorList>
    </citation>
    <scope>NUCLEOTIDE SEQUENCE</scope>
    <source>
        <strain evidence="2">NT6N</strain>
    </source>
</reference>
<evidence type="ECO:0000313" key="2">
    <source>
        <dbReference type="EMBL" id="BDS09015.1"/>
    </source>
</evidence>
<dbReference type="EMBL" id="AP026866">
    <property type="protein sequence ID" value="BDS09015.1"/>
    <property type="molecule type" value="Genomic_DNA"/>
</dbReference>
<gene>
    <name evidence="2" type="ORF">NT6N_40550</name>
</gene>
<organism evidence="2">
    <name type="scientific">Oceaniferula spumae</name>
    <dbReference type="NCBI Taxonomy" id="2979115"/>
    <lineage>
        <taxon>Bacteria</taxon>
        <taxon>Pseudomonadati</taxon>
        <taxon>Verrucomicrobiota</taxon>
        <taxon>Verrucomicrobiia</taxon>
        <taxon>Verrucomicrobiales</taxon>
        <taxon>Verrucomicrobiaceae</taxon>
        <taxon>Oceaniferula</taxon>
    </lineage>
</organism>
<keyword evidence="1" id="KW-0812">Transmembrane</keyword>
<keyword evidence="1" id="KW-1133">Transmembrane helix</keyword>
<feature type="transmembrane region" description="Helical" evidence="1">
    <location>
        <begin position="28"/>
        <end position="44"/>
    </location>
</feature>
<keyword evidence="1" id="KW-0472">Membrane</keyword>